<organism evidence="2 3">
    <name type="scientific">Caerostris extrusa</name>
    <name type="common">Bark spider</name>
    <name type="synonym">Caerostris bankana</name>
    <dbReference type="NCBI Taxonomy" id="172846"/>
    <lineage>
        <taxon>Eukaryota</taxon>
        <taxon>Metazoa</taxon>
        <taxon>Ecdysozoa</taxon>
        <taxon>Arthropoda</taxon>
        <taxon>Chelicerata</taxon>
        <taxon>Arachnida</taxon>
        <taxon>Araneae</taxon>
        <taxon>Araneomorphae</taxon>
        <taxon>Entelegynae</taxon>
        <taxon>Araneoidea</taxon>
        <taxon>Araneidae</taxon>
        <taxon>Caerostris</taxon>
    </lineage>
</organism>
<evidence type="ECO:0000256" key="1">
    <source>
        <dbReference type="SAM" id="Phobius"/>
    </source>
</evidence>
<sequence>MNRFKTILQKELQKNKDLSAVTGVLFSPLPGDGSEEVWNHSAITRCRRHGSRSVRTAVCVFYFRRIYLERKHRGPMGDLSAVTGVLFSLLPGDGSEEVWNHSAITAGAGVMALVLVVTAVCVFYFRRIYLERKHRGPMG</sequence>
<keyword evidence="1" id="KW-0812">Transmembrane</keyword>
<dbReference type="Proteomes" id="UP001054945">
    <property type="component" value="Unassembled WGS sequence"/>
</dbReference>
<reference evidence="2 3" key="1">
    <citation type="submission" date="2021-06" db="EMBL/GenBank/DDBJ databases">
        <title>Caerostris extrusa draft genome.</title>
        <authorList>
            <person name="Kono N."/>
            <person name="Arakawa K."/>
        </authorList>
    </citation>
    <scope>NUCLEOTIDE SEQUENCE [LARGE SCALE GENOMIC DNA]</scope>
</reference>
<comment type="caution">
    <text evidence="2">The sequence shown here is derived from an EMBL/GenBank/DDBJ whole genome shotgun (WGS) entry which is preliminary data.</text>
</comment>
<name>A0AAV4SYX3_CAEEX</name>
<keyword evidence="1" id="KW-1133">Transmembrane helix</keyword>
<protein>
    <submittedName>
        <fullName evidence="2">Uncharacterized protein</fullName>
    </submittedName>
</protein>
<dbReference type="AlphaFoldDB" id="A0AAV4SYX3"/>
<accession>A0AAV4SYX3</accession>
<feature type="transmembrane region" description="Helical" evidence="1">
    <location>
        <begin position="74"/>
        <end position="91"/>
    </location>
</feature>
<keyword evidence="1" id="KW-0472">Membrane</keyword>
<evidence type="ECO:0000313" key="2">
    <source>
        <dbReference type="EMBL" id="GIY38244.1"/>
    </source>
</evidence>
<dbReference type="EMBL" id="BPLR01010279">
    <property type="protein sequence ID" value="GIY38244.1"/>
    <property type="molecule type" value="Genomic_DNA"/>
</dbReference>
<proteinExistence type="predicted"/>
<evidence type="ECO:0000313" key="3">
    <source>
        <dbReference type="Proteomes" id="UP001054945"/>
    </source>
</evidence>
<feature type="transmembrane region" description="Helical" evidence="1">
    <location>
        <begin position="103"/>
        <end position="125"/>
    </location>
</feature>
<keyword evidence="3" id="KW-1185">Reference proteome</keyword>
<gene>
    <name evidence="2" type="primary">AVEN_109344_1</name>
    <name evidence="2" type="ORF">CEXT_229691</name>
</gene>